<proteinExistence type="inferred from homology"/>
<keyword evidence="2 4" id="KW-0378">Hydrolase</keyword>
<dbReference type="EMBL" id="LN887215">
    <property type="protein sequence ID" value="CUR36486.1"/>
    <property type="molecule type" value="Genomic_DNA"/>
</dbReference>
<dbReference type="InterPro" id="IPR011683">
    <property type="entry name" value="Glyco_hydro_53"/>
</dbReference>
<organism evidence="5">
    <name type="scientific">Limosilactobacillus reuteri</name>
    <name type="common">Lactobacillus reuteri</name>
    <dbReference type="NCBI Taxonomy" id="1598"/>
    <lineage>
        <taxon>Bacteria</taxon>
        <taxon>Bacillati</taxon>
        <taxon>Bacillota</taxon>
        <taxon>Bacilli</taxon>
        <taxon>Lactobacillales</taxon>
        <taxon>Lactobacillaceae</taxon>
        <taxon>Limosilactobacillus</taxon>
    </lineage>
</organism>
<dbReference type="PANTHER" id="PTHR34983:SF2">
    <property type="entry name" value="ENDO-BETA-1,4-GALACTANASE"/>
    <property type="match status" value="1"/>
</dbReference>
<evidence type="ECO:0000256" key="3">
    <source>
        <dbReference type="ARBA" id="ARBA00023295"/>
    </source>
</evidence>
<evidence type="ECO:0000313" key="5">
    <source>
        <dbReference type="EMBL" id="CUR36486.1"/>
    </source>
</evidence>
<accession>A0A0U5JHG0</accession>
<comment type="similarity">
    <text evidence="1 4">Belongs to the glycosyl hydrolase 53 family.</text>
</comment>
<protein>
    <recommendedName>
        <fullName evidence="4">Arabinogalactan endo-beta-1,4-galactanase</fullName>
        <ecNumber evidence="4">3.2.1.89</ecNumber>
    </recommendedName>
</protein>
<keyword evidence="3 4" id="KW-0326">Glycosidase</keyword>
<gene>
    <name evidence="5" type="ORF">LRLP16767_LRPG3B_00278</name>
</gene>
<dbReference type="RefSeq" id="WP_339111351.1">
    <property type="nucleotide sequence ID" value="NZ_LN887215.1"/>
</dbReference>
<dbReference type="EC" id="3.2.1.89" evidence="4"/>
<sequence>MKVLSDAGVNYIRIRLWVDPYNAAGQSYGGGIDDEATVLQIAKDAKKYGMKVLIGLHYSDFWADPATQIIPKQWKGLSDEDLNTEVYLYTKKLVNDFKQAGVTIDMAQLGNEITKGMLGVRMGNGDINVWKNEPYDTKLTNLLKSASQAFRESSKDTQLAVHIETPNMYNYDLIMNSLKTHCMDYDVLASSYYPFWGWGGNNPDNIANIEKMAKDKYGKKFVIAETGWPFTLQNSDGTPNNISYDPGHYQVGPQGQVDEMSAMYKAILSNDNGLGAFYWELAWIPVKAGWDNWQYNKLMGDVAGTGWASITSRGYYPDSKIMYEGKSASGGTSWDNNTLFDDQGHPLQLLMMYKGFLNGYESPANVTSSADIRVTKIFNNDNVNLVNPLKINDQLNVSDFLSDSGQEYLNGITGTKISDASLKAIFNDLQDRKQSKTYTDKDGNKYHYEFWLDGQTTAEKLNNFLKLNSGMKYGETLKVNYTATLVKDKEVPTVTSPVHVTLNKVYGLNNVTIDSPLTVGESMLAEDLANVQKAVNNVLTGAQGTTISGETFKNLQKAIPGVYNATGALEGIKVYTTDTGNHYIYEYWLTTDDIQGANKDVKFGDPINVTYSASLKWVKTA</sequence>
<comment type="catalytic activity">
    <reaction evidence="4">
        <text>The enzyme specifically hydrolyzes (1-&gt;4)-beta-D-galactosidic linkages in type I arabinogalactans.</text>
        <dbReference type="EC" id="3.2.1.89"/>
    </reaction>
</comment>
<name>A0A0U5JHG0_LIMRT</name>
<dbReference type="Gene3D" id="3.20.20.80">
    <property type="entry name" value="Glycosidases"/>
    <property type="match status" value="1"/>
</dbReference>
<dbReference type="AlphaFoldDB" id="A0A0U5JHG0"/>
<evidence type="ECO:0000256" key="1">
    <source>
        <dbReference type="ARBA" id="ARBA00010687"/>
    </source>
</evidence>
<dbReference type="GO" id="GO:0045490">
    <property type="term" value="P:pectin catabolic process"/>
    <property type="evidence" value="ECO:0007669"/>
    <property type="project" value="TreeGrafter"/>
</dbReference>
<evidence type="ECO:0000256" key="2">
    <source>
        <dbReference type="ARBA" id="ARBA00022801"/>
    </source>
</evidence>
<dbReference type="GO" id="GO:0015926">
    <property type="term" value="F:glucosidase activity"/>
    <property type="evidence" value="ECO:0007669"/>
    <property type="project" value="InterPro"/>
</dbReference>
<dbReference type="Pfam" id="PF07745">
    <property type="entry name" value="Glyco_hydro_53"/>
    <property type="match status" value="1"/>
</dbReference>
<reference evidence="5" key="1">
    <citation type="submission" date="2015-10" db="EMBL/GenBank/DDBJ databases">
        <authorList>
            <person name="Gilbert D.G."/>
        </authorList>
    </citation>
    <scope>NUCLEOTIDE SEQUENCE</scope>
    <source>
        <strain evidence="5">Pg-3b</strain>
    </source>
</reference>
<dbReference type="PANTHER" id="PTHR34983">
    <property type="entry name" value="ARABINOGALACTAN ENDO-BETA-1,4-GALACTANASE A"/>
    <property type="match status" value="1"/>
</dbReference>
<dbReference type="InterPro" id="IPR017853">
    <property type="entry name" value="GH"/>
</dbReference>
<dbReference type="SUPFAM" id="SSF51445">
    <property type="entry name" value="(Trans)glycosidases"/>
    <property type="match status" value="1"/>
</dbReference>
<evidence type="ECO:0000256" key="4">
    <source>
        <dbReference type="RuleBase" id="RU361192"/>
    </source>
</evidence>
<dbReference type="GO" id="GO:0031218">
    <property type="term" value="F:arabinogalactan endo-1,4-beta-galactosidase activity"/>
    <property type="evidence" value="ECO:0007669"/>
    <property type="project" value="UniProtKB-EC"/>
</dbReference>